<keyword evidence="1" id="KW-0812">Transmembrane</keyword>
<sequence length="260" mass="28613">MGKTFEKLNLKSIALMGSLHRNLRTIAVAWILVMSFACGLRLAFSATDIVFGWSAVAAVAPYFLVIASPVAVLFLLLRIFPANGLFAQPEIRLARYGRWRELSCLEANGHPLFGTTGMMASLVIGMLINVPFRSIEFLMAIPALGSHPPLWFSDLFTLMAADLIVMNGLYITAFVMAIRHVPWFPRFLLLVWGVDLCSQLAIAQLVAATPNVPAAVSSALSGLLVGNLQKVLISAAIWLPYLLLSDRVNLTYRRRVRVQT</sequence>
<feature type="transmembrane region" description="Helical" evidence="1">
    <location>
        <begin position="112"/>
        <end position="130"/>
    </location>
</feature>
<dbReference type="RefSeq" id="WP_176279825.1">
    <property type="nucleotide sequence ID" value="NZ_JABWMH010000003.1"/>
</dbReference>
<organism evidence="2 3">
    <name type="scientific">Parasphingorhabdus flavimaris</name>
    <dbReference type="NCBI Taxonomy" id="266812"/>
    <lineage>
        <taxon>Bacteria</taxon>
        <taxon>Pseudomonadati</taxon>
        <taxon>Pseudomonadota</taxon>
        <taxon>Alphaproteobacteria</taxon>
        <taxon>Sphingomonadales</taxon>
        <taxon>Sphingomonadaceae</taxon>
        <taxon>Parasphingorhabdus</taxon>
    </lineage>
</organism>
<feature type="transmembrane region" description="Helical" evidence="1">
    <location>
        <begin position="50"/>
        <end position="77"/>
    </location>
</feature>
<feature type="transmembrane region" description="Helical" evidence="1">
    <location>
        <begin position="21"/>
        <end position="44"/>
    </location>
</feature>
<feature type="transmembrane region" description="Helical" evidence="1">
    <location>
        <begin position="219"/>
        <end position="244"/>
    </location>
</feature>
<feature type="transmembrane region" description="Helical" evidence="1">
    <location>
        <begin position="187"/>
        <end position="207"/>
    </location>
</feature>
<keyword evidence="1" id="KW-1133">Transmembrane helix</keyword>
<gene>
    <name evidence="2" type="ORF">HUO14_10660</name>
</gene>
<dbReference type="Proteomes" id="UP000652427">
    <property type="component" value="Unassembled WGS sequence"/>
</dbReference>
<feature type="transmembrane region" description="Helical" evidence="1">
    <location>
        <begin position="150"/>
        <end position="175"/>
    </location>
</feature>
<name>A0ABX2N3V6_9SPHN</name>
<evidence type="ECO:0000313" key="3">
    <source>
        <dbReference type="Proteomes" id="UP000652427"/>
    </source>
</evidence>
<keyword evidence="3" id="KW-1185">Reference proteome</keyword>
<comment type="caution">
    <text evidence="2">The sequence shown here is derived from an EMBL/GenBank/DDBJ whole genome shotgun (WGS) entry which is preliminary data.</text>
</comment>
<keyword evidence="1" id="KW-0472">Membrane</keyword>
<accession>A0ABX2N3V6</accession>
<proteinExistence type="predicted"/>
<reference evidence="2 3" key="1">
    <citation type="submission" date="2020-06" db="EMBL/GenBank/DDBJ databases">
        <authorList>
            <person name="Kim S.-J."/>
            <person name="Park S.-J."/>
        </authorList>
    </citation>
    <scope>NUCLEOTIDE SEQUENCE [LARGE SCALE GENOMIC DNA]</scope>
    <source>
        <strain evidence="2 3">SW-151</strain>
    </source>
</reference>
<evidence type="ECO:0000256" key="1">
    <source>
        <dbReference type="SAM" id="Phobius"/>
    </source>
</evidence>
<evidence type="ECO:0000313" key="2">
    <source>
        <dbReference type="EMBL" id="NVD28362.1"/>
    </source>
</evidence>
<dbReference type="EMBL" id="JABWMH010000003">
    <property type="protein sequence ID" value="NVD28362.1"/>
    <property type="molecule type" value="Genomic_DNA"/>
</dbReference>
<protein>
    <submittedName>
        <fullName evidence="2">DUF2569 domain-containing protein</fullName>
    </submittedName>
</protein>